<keyword evidence="4 5" id="KW-0697">Rotamase</keyword>
<dbReference type="InterPro" id="IPR027304">
    <property type="entry name" value="Trigger_fact/SurA_dom_sf"/>
</dbReference>
<proteinExistence type="inferred from homology"/>
<evidence type="ECO:0000256" key="2">
    <source>
        <dbReference type="ARBA" id="ARBA00007656"/>
    </source>
</evidence>
<evidence type="ECO:0000313" key="8">
    <source>
        <dbReference type="EMBL" id="WOJ96792.1"/>
    </source>
</evidence>
<keyword evidence="6" id="KW-1133">Transmembrane helix</keyword>
<sequence length="289" mass="32541">MTDRSPSSPSKGILRDPLFHFALIGLALFIGFVLLNDASTTTDEITVSVAQQEQLVAAYTRVWRRPPSAEELKGLLDDWIREEIANREALTLGLAANDQVVRRRLRQKYESFMDQFAASIEPTEDELQSWYASNGEDYRQDARYSLRQRFFSSDRRDDAQADAASVLAEIDVDDPQLDGSLGDALAIPQRFEDSRETELGNRFGQAFTDSLENLPQGRWSGPVPSAYGFHLVFLESAESQTVPELDEVKAAVLRDWRAEHMEKARNSLYASLLERYSIDVQTPAAVSES</sequence>
<keyword evidence="5 8" id="KW-0413">Isomerase</keyword>
<dbReference type="Proteomes" id="UP001626549">
    <property type="component" value="Chromosome"/>
</dbReference>
<dbReference type="RefSeq" id="WP_407327489.1">
    <property type="nucleotide sequence ID" value="NZ_CP136865.1"/>
</dbReference>
<evidence type="ECO:0000256" key="4">
    <source>
        <dbReference type="ARBA" id="ARBA00023110"/>
    </source>
</evidence>
<organism evidence="8 9">
    <name type="scientific">Congregibacter brevis</name>
    <dbReference type="NCBI Taxonomy" id="3081201"/>
    <lineage>
        <taxon>Bacteria</taxon>
        <taxon>Pseudomonadati</taxon>
        <taxon>Pseudomonadota</taxon>
        <taxon>Gammaproteobacteria</taxon>
        <taxon>Cellvibrionales</taxon>
        <taxon>Halieaceae</taxon>
        <taxon>Congregibacter</taxon>
    </lineage>
</organism>
<keyword evidence="6" id="KW-0812">Transmembrane</keyword>
<keyword evidence="9" id="KW-1185">Reference proteome</keyword>
<dbReference type="Gene3D" id="3.10.50.40">
    <property type="match status" value="1"/>
</dbReference>
<dbReference type="PANTHER" id="PTHR47245">
    <property type="entry name" value="PEPTIDYLPROLYL ISOMERASE"/>
    <property type="match status" value="1"/>
</dbReference>
<name>A0ABZ0IBA0_9GAMM</name>
<feature type="transmembrane region" description="Helical" evidence="6">
    <location>
        <begin position="18"/>
        <end position="35"/>
    </location>
</feature>
<keyword evidence="6" id="KW-0472">Membrane</keyword>
<feature type="domain" description="PpiC" evidence="7">
    <location>
        <begin position="122"/>
        <end position="236"/>
    </location>
</feature>
<dbReference type="InterPro" id="IPR050245">
    <property type="entry name" value="PrsA_foldase"/>
</dbReference>
<evidence type="ECO:0000256" key="3">
    <source>
        <dbReference type="ARBA" id="ARBA00013194"/>
    </source>
</evidence>
<dbReference type="GO" id="GO:0016853">
    <property type="term" value="F:isomerase activity"/>
    <property type="evidence" value="ECO:0007669"/>
    <property type="project" value="UniProtKB-KW"/>
</dbReference>
<dbReference type="Pfam" id="PF13145">
    <property type="entry name" value="Rotamase_2"/>
    <property type="match status" value="1"/>
</dbReference>
<evidence type="ECO:0000256" key="6">
    <source>
        <dbReference type="SAM" id="Phobius"/>
    </source>
</evidence>
<dbReference type="PANTHER" id="PTHR47245:SF2">
    <property type="entry name" value="PEPTIDYL-PROLYL CIS-TRANS ISOMERASE HP_0175-RELATED"/>
    <property type="match status" value="1"/>
</dbReference>
<evidence type="ECO:0000256" key="5">
    <source>
        <dbReference type="PROSITE-ProRule" id="PRU00278"/>
    </source>
</evidence>
<evidence type="ECO:0000256" key="1">
    <source>
        <dbReference type="ARBA" id="ARBA00000971"/>
    </source>
</evidence>
<evidence type="ECO:0000313" key="9">
    <source>
        <dbReference type="Proteomes" id="UP001626549"/>
    </source>
</evidence>
<reference evidence="8 9" key="1">
    <citation type="submission" date="2023-10" db="EMBL/GenBank/DDBJ databases">
        <title>Two novel species belonging to the OM43/NOR5 clade.</title>
        <authorList>
            <person name="Park M."/>
        </authorList>
    </citation>
    <scope>NUCLEOTIDE SEQUENCE [LARGE SCALE GENOMIC DNA]</scope>
    <source>
        <strain evidence="8 9">IMCC45268</strain>
    </source>
</reference>
<evidence type="ECO:0000259" key="7">
    <source>
        <dbReference type="PROSITE" id="PS50198"/>
    </source>
</evidence>
<dbReference type="PROSITE" id="PS50198">
    <property type="entry name" value="PPIC_PPIASE_2"/>
    <property type="match status" value="1"/>
</dbReference>
<comment type="similarity">
    <text evidence="2">Belongs to the PpiC/parvulin rotamase family.</text>
</comment>
<protein>
    <recommendedName>
        <fullName evidence="3">peptidylprolyl isomerase</fullName>
        <ecNumber evidence="3">5.2.1.8</ecNumber>
    </recommendedName>
</protein>
<comment type="catalytic activity">
    <reaction evidence="1">
        <text>[protein]-peptidylproline (omega=180) = [protein]-peptidylproline (omega=0)</text>
        <dbReference type="Rhea" id="RHEA:16237"/>
        <dbReference type="Rhea" id="RHEA-COMP:10747"/>
        <dbReference type="Rhea" id="RHEA-COMP:10748"/>
        <dbReference type="ChEBI" id="CHEBI:83833"/>
        <dbReference type="ChEBI" id="CHEBI:83834"/>
        <dbReference type="EC" id="5.2.1.8"/>
    </reaction>
</comment>
<dbReference type="EMBL" id="CP136865">
    <property type="protein sequence ID" value="WOJ96792.1"/>
    <property type="molecule type" value="Genomic_DNA"/>
</dbReference>
<accession>A0ABZ0IBA0</accession>
<gene>
    <name evidence="8" type="ORF">R0137_16325</name>
</gene>
<dbReference type="InterPro" id="IPR000297">
    <property type="entry name" value="PPIase_PpiC"/>
</dbReference>
<dbReference type="InterPro" id="IPR046357">
    <property type="entry name" value="PPIase_dom_sf"/>
</dbReference>
<dbReference type="EC" id="5.2.1.8" evidence="3"/>
<dbReference type="SUPFAM" id="SSF109998">
    <property type="entry name" value="Triger factor/SurA peptide-binding domain-like"/>
    <property type="match status" value="1"/>
</dbReference>
<dbReference type="Gene3D" id="1.10.4030.10">
    <property type="entry name" value="Porin chaperone SurA, peptide-binding domain"/>
    <property type="match status" value="1"/>
</dbReference>